<organism evidence="1 2">
    <name type="scientific">Cotesia glomerata</name>
    <name type="common">Lepidopteran parasitic wasp</name>
    <name type="synonym">Apanteles glomeratus</name>
    <dbReference type="NCBI Taxonomy" id="32391"/>
    <lineage>
        <taxon>Eukaryota</taxon>
        <taxon>Metazoa</taxon>
        <taxon>Ecdysozoa</taxon>
        <taxon>Arthropoda</taxon>
        <taxon>Hexapoda</taxon>
        <taxon>Insecta</taxon>
        <taxon>Pterygota</taxon>
        <taxon>Neoptera</taxon>
        <taxon>Endopterygota</taxon>
        <taxon>Hymenoptera</taxon>
        <taxon>Apocrita</taxon>
        <taxon>Ichneumonoidea</taxon>
        <taxon>Braconidae</taxon>
        <taxon>Microgastrinae</taxon>
        <taxon>Cotesia</taxon>
    </lineage>
</organism>
<dbReference type="AlphaFoldDB" id="A0AAV7J6F4"/>
<accession>A0AAV7J6F4</accession>
<evidence type="ECO:0000313" key="1">
    <source>
        <dbReference type="EMBL" id="KAH0567572.1"/>
    </source>
</evidence>
<comment type="caution">
    <text evidence="1">The sequence shown here is derived from an EMBL/GenBank/DDBJ whole genome shotgun (WGS) entry which is preliminary data.</text>
</comment>
<gene>
    <name evidence="1" type="ORF">KQX54_010768</name>
</gene>
<name>A0AAV7J6F4_COTGL</name>
<sequence>MMDYDENKGCKWENVDIERERWSSRSGPVARREVIEKATVVGFNLIKRVSIPLVLWMLSDYGEKRGSFRRWQRASWGYRSASNKPYSRLYTETSLVNC</sequence>
<proteinExistence type="predicted"/>
<evidence type="ECO:0000313" key="2">
    <source>
        <dbReference type="Proteomes" id="UP000826195"/>
    </source>
</evidence>
<dbReference type="EMBL" id="JAHXZJ010000001">
    <property type="protein sequence ID" value="KAH0567572.1"/>
    <property type="molecule type" value="Genomic_DNA"/>
</dbReference>
<protein>
    <submittedName>
        <fullName evidence="1">Uncharacterized protein</fullName>
    </submittedName>
</protein>
<reference evidence="1 2" key="1">
    <citation type="journal article" date="2021" name="J. Hered.">
        <title>A chromosome-level genome assembly of the parasitoid wasp, Cotesia glomerata (Hymenoptera: Braconidae).</title>
        <authorList>
            <person name="Pinto B.J."/>
            <person name="Weis J.J."/>
            <person name="Gamble T."/>
            <person name="Ode P.J."/>
            <person name="Paul R."/>
            <person name="Zaspel J.M."/>
        </authorList>
    </citation>
    <scope>NUCLEOTIDE SEQUENCE [LARGE SCALE GENOMIC DNA]</scope>
    <source>
        <strain evidence="1">CgM1</strain>
    </source>
</reference>
<keyword evidence="2" id="KW-1185">Reference proteome</keyword>
<dbReference type="Proteomes" id="UP000826195">
    <property type="component" value="Unassembled WGS sequence"/>
</dbReference>